<dbReference type="InterPro" id="IPR037124">
    <property type="entry name" value="Chaperonin_GroES_sf"/>
</dbReference>
<dbReference type="GO" id="GO:0005524">
    <property type="term" value="F:ATP binding"/>
    <property type="evidence" value="ECO:0007669"/>
    <property type="project" value="InterPro"/>
</dbReference>
<dbReference type="InterPro" id="IPR011032">
    <property type="entry name" value="GroES-like_sf"/>
</dbReference>
<dbReference type="SMART" id="SM00883">
    <property type="entry name" value="Cpn10"/>
    <property type="match status" value="1"/>
</dbReference>
<gene>
    <name evidence="2" type="ORF">UFOVP126_21</name>
</gene>
<dbReference type="SUPFAM" id="SSF50129">
    <property type="entry name" value="GroES-like"/>
    <property type="match status" value="1"/>
</dbReference>
<evidence type="ECO:0000313" key="2">
    <source>
        <dbReference type="EMBL" id="CAB4130835.1"/>
    </source>
</evidence>
<dbReference type="InterPro" id="IPR020818">
    <property type="entry name" value="Chaperonin_GroES"/>
</dbReference>
<name>A0A6J5LA41_9CAUD</name>
<protein>
    <submittedName>
        <fullName evidence="2">GroS Co-chaperonin GroES (HSP10)</fullName>
    </submittedName>
</protein>
<accession>A0A6J5LA41</accession>
<dbReference type="GO" id="GO:0044183">
    <property type="term" value="F:protein folding chaperone"/>
    <property type="evidence" value="ECO:0007669"/>
    <property type="project" value="InterPro"/>
</dbReference>
<organism evidence="2">
    <name type="scientific">uncultured Caudovirales phage</name>
    <dbReference type="NCBI Taxonomy" id="2100421"/>
    <lineage>
        <taxon>Viruses</taxon>
        <taxon>Duplodnaviria</taxon>
        <taxon>Heunggongvirae</taxon>
        <taxon>Uroviricota</taxon>
        <taxon>Caudoviricetes</taxon>
        <taxon>Peduoviridae</taxon>
        <taxon>Maltschvirus</taxon>
        <taxon>Maltschvirus maltsch</taxon>
    </lineage>
</organism>
<keyword evidence="1" id="KW-0143">Chaperone</keyword>
<dbReference type="Pfam" id="PF00166">
    <property type="entry name" value="Cpn10"/>
    <property type="match status" value="1"/>
</dbReference>
<evidence type="ECO:0000256" key="1">
    <source>
        <dbReference type="ARBA" id="ARBA00023186"/>
    </source>
</evidence>
<dbReference type="EMBL" id="LR796241">
    <property type="protein sequence ID" value="CAB4130835.1"/>
    <property type="molecule type" value="Genomic_DNA"/>
</dbReference>
<dbReference type="CDD" id="cd00320">
    <property type="entry name" value="cpn10"/>
    <property type="match status" value="1"/>
</dbReference>
<proteinExistence type="predicted"/>
<sequence length="131" mass="14253">MSEALIEAFPDAEPGIVPFGSRVLVQIRSPKTKTASGIILDNGTRDTEKWNTQVAKVVSVGALAFKNRNTMDSWPEGSWCKPGDFVRVAKYGGDRWEVSLPSGESALFVIFNDLDIIGQVVGDPLAIRAFI</sequence>
<dbReference type="Gene3D" id="2.30.33.40">
    <property type="entry name" value="GroES chaperonin"/>
    <property type="match status" value="1"/>
</dbReference>
<reference evidence="2" key="1">
    <citation type="submission" date="2020-04" db="EMBL/GenBank/DDBJ databases">
        <authorList>
            <person name="Chiriac C."/>
            <person name="Salcher M."/>
            <person name="Ghai R."/>
            <person name="Kavagutti S V."/>
        </authorList>
    </citation>
    <scope>NUCLEOTIDE SEQUENCE</scope>
</reference>